<dbReference type="AlphaFoldDB" id="A0A242N4Y8"/>
<proteinExistence type="predicted"/>
<reference evidence="1 2" key="1">
    <citation type="submission" date="2017-03" db="EMBL/GenBank/DDBJ databases">
        <title>Genome analysis of strain PAMC 26577.</title>
        <authorList>
            <person name="Oh H.-M."/>
            <person name="Yang J.-A."/>
        </authorList>
    </citation>
    <scope>NUCLEOTIDE SEQUENCE [LARGE SCALE GENOMIC DNA]</scope>
    <source>
        <strain evidence="1 2">PAMC 26577</strain>
    </source>
</reference>
<comment type="caution">
    <text evidence="1">The sequence shown here is derived from an EMBL/GenBank/DDBJ whole genome shotgun (WGS) entry which is preliminary data.</text>
</comment>
<name>A0A242N4Y8_CABSO</name>
<gene>
    <name evidence="1" type="ORF">PAMC26577_04745</name>
</gene>
<sequence length="96" mass="10805">MRRPSEGPVFSPLSPTSPYQVYLYNLASFVDLVASSVSDDEDMRVFEIGWNGPNVRVWAEHPLFLTYDMSLLGKWAELSADIAQSKALEAINRARL</sequence>
<dbReference type="EMBL" id="NBTZ01000023">
    <property type="protein sequence ID" value="OTP78474.1"/>
    <property type="molecule type" value="Genomic_DNA"/>
</dbReference>
<organism evidence="1 2">
    <name type="scientific">Caballeronia sordidicola</name>
    <name type="common">Burkholderia sordidicola</name>
    <dbReference type="NCBI Taxonomy" id="196367"/>
    <lineage>
        <taxon>Bacteria</taxon>
        <taxon>Pseudomonadati</taxon>
        <taxon>Pseudomonadota</taxon>
        <taxon>Betaproteobacteria</taxon>
        <taxon>Burkholderiales</taxon>
        <taxon>Burkholderiaceae</taxon>
        <taxon>Caballeronia</taxon>
    </lineage>
</organism>
<dbReference type="Proteomes" id="UP000195221">
    <property type="component" value="Unassembled WGS sequence"/>
</dbReference>
<evidence type="ECO:0000313" key="2">
    <source>
        <dbReference type="Proteomes" id="UP000195221"/>
    </source>
</evidence>
<dbReference type="RefSeq" id="WP_075359392.1">
    <property type="nucleotide sequence ID" value="NZ_MSRG01000071.1"/>
</dbReference>
<protein>
    <submittedName>
        <fullName evidence="1">Uncharacterized protein</fullName>
    </submittedName>
</protein>
<evidence type="ECO:0000313" key="1">
    <source>
        <dbReference type="EMBL" id="OTP78474.1"/>
    </source>
</evidence>
<accession>A0A242N4Y8</accession>